<reference evidence="1 2" key="1">
    <citation type="submission" date="2016-08" db="EMBL/GenBank/DDBJ databases">
        <title>Draft genome sequence of Candidatus Piscirickettsia litoralis, from seawater.</title>
        <authorList>
            <person name="Wan X."/>
            <person name="Lee A.J."/>
            <person name="Hou S."/>
            <person name="Donachie S.P."/>
        </authorList>
    </citation>
    <scope>NUCLEOTIDE SEQUENCE [LARGE SCALE GENOMIC DNA]</scope>
    <source>
        <strain evidence="1 2">Y2</strain>
    </source>
</reference>
<keyword evidence="1" id="KW-0808">Transferase</keyword>
<dbReference type="InterPro" id="IPR010342">
    <property type="entry name" value="DUF938"/>
</dbReference>
<gene>
    <name evidence="1" type="ORF">BGC07_10255</name>
</gene>
<dbReference type="Pfam" id="PF06080">
    <property type="entry name" value="DUF938"/>
    <property type="match status" value="1"/>
</dbReference>
<dbReference type="RefSeq" id="WP_069313027.1">
    <property type="nucleotide sequence ID" value="NZ_MDTU01000001.1"/>
</dbReference>
<name>A0ABX3AAS2_9GAMM</name>
<dbReference type="InterPro" id="IPR029063">
    <property type="entry name" value="SAM-dependent_MTases_sf"/>
</dbReference>
<keyword evidence="2" id="KW-1185">Reference proteome</keyword>
<dbReference type="PANTHER" id="PTHR20974:SF0">
    <property type="entry name" value="UPF0585 PROTEIN CG18661"/>
    <property type="match status" value="1"/>
</dbReference>
<dbReference type="SUPFAM" id="SSF53335">
    <property type="entry name" value="S-adenosyl-L-methionine-dependent methyltransferases"/>
    <property type="match status" value="1"/>
</dbReference>
<dbReference type="EMBL" id="MDTU01000001">
    <property type="protein sequence ID" value="ODN43229.1"/>
    <property type="molecule type" value="Genomic_DNA"/>
</dbReference>
<dbReference type="GO" id="GO:0032259">
    <property type="term" value="P:methylation"/>
    <property type="evidence" value="ECO:0007669"/>
    <property type="project" value="UniProtKB-KW"/>
</dbReference>
<protein>
    <submittedName>
        <fullName evidence="1">Methyltransferase</fullName>
    </submittedName>
</protein>
<sequence length="198" mass="22445">MEKPCSASAERNKVAILSVLKEIFADCQHVLEFGSGTGQHAVYFAEKMPWLHWQTGDRKQQHGAILAWLADAGLLNCARPLDLDVDADQWSCDQYDGIFTANTLHILSWQQVERLFEKISLHLKEQGKLALYGPFNYEGKFTSESNAEFDVWLKGNDPLSGIRDFEDIIELAGQYSLLLEEDVMMPANNRLLVLTKKN</sequence>
<evidence type="ECO:0000313" key="2">
    <source>
        <dbReference type="Proteomes" id="UP000094329"/>
    </source>
</evidence>
<organism evidence="1 2">
    <name type="scientific">Piscirickettsia litoralis</name>
    <dbReference type="NCBI Taxonomy" id="1891921"/>
    <lineage>
        <taxon>Bacteria</taxon>
        <taxon>Pseudomonadati</taxon>
        <taxon>Pseudomonadota</taxon>
        <taxon>Gammaproteobacteria</taxon>
        <taxon>Thiotrichales</taxon>
        <taxon>Piscirickettsiaceae</taxon>
        <taxon>Piscirickettsia</taxon>
    </lineage>
</organism>
<dbReference type="GO" id="GO:0008168">
    <property type="term" value="F:methyltransferase activity"/>
    <property type="evidence" value="ECO:0007669"/>
    <property type="project" value="UniProtKB-KW"/>
</dbReference>
<keyword evidence="1" id="KW-0489">Methyltransferase</keyword>
<proteinExistence type="predicted"/>
<comment type="caution">
    <text evidence="1">The sequence shown here is derived from an EMBL/GenBank/DDBJ whole genome shotgun (WGS) entry which is preliminary data.</text>
</comment>
<evidence type="ECO:0000313" key="1">
    <source>
        <dbReference type="EMBL" id="ODN43229.1"/>
    </source>
</evidence>
<dbReference type="Gene3D" id="3.40.50.150">
    <property type="entry name" value="Vaccinia Virus protein VP39"/>
    <property type="match status" value="1"/>
</dbReference>
<dbReference type="Proteomes" id="UP000094329">
    <property type="component" value="Unassembled WGS sequence"/>
</dbReference>
<dbReference type="PANTHER" id="PTHR20974">
    <property type="entry name" value="UPF0585 PROTEIN CG18661"/>
    <property type="match status" value="1"/>
</dbReference>
<accession>A0ABX3AAS2</accession>